<protein>
    <submittedName>
        <fullName evidence="1">Uncharacterized protein</fullName>
    </submittedName>
</protein>
<dbReference type="AlphaFoldDB" id="A0AAD4W5U6"/>
<dbReference type="Proteomes" id="UP001054821">
    <property type="component" value="Chromosome 4"/>
</dbReference>
<dbReference type="EMBL" id="JAJFAZ020000004">
    <property type="protein sequence ID" value="KAI5336121.1"/>
    <property type="molecule type" value="Genomic_DNA"/>
</dbReference>
<comment type="caution">
    <text evidence="1">The sequence shown here is derived from an EMBL/GenBank/DDBJ whole genome shotgun (WGS) entry which is preliminary data.</text>
</comment>
<keyword evidence="2" id="KW-1185">Reference proteome</keyword>
<evidence type="ECO:0000313" key="2">
    <source>
        <dbReference type="Proteomes" id="UP001054821"/>
    </source>
</evidence>
<organism evidence="1 2">
    <name type="scientific">Prunus dulcis</name>
    <name type="common">Almond</name>
    <name type="synonym">Amygdalus dulcis</name>
    <dbReference type="NCBI Taxonomy" id="3755"/>
    <lineage>
        <taxon>Eukaryota</taxon>
        <taxon>Viridiplantae</taxon>
        <taxon>Streptophyta</taxon>
        <taxon>Embryophyta</taxon>
        <taxon>Tracheophyta</taxon>
        <taxon>Spermatophyta</taxon>
        <taxon>Magnoliopsida</taxon>
        <taxon>eudicotyledons</taxon>
        <taxon>Gunneridae</taxon>
        <taxon>Pentapetalae</taxon>
        <taxon>rosids</taxon>
        <taxon>fabids</taxon>
        <taxon>Rosales</taxon>
        <taxon>Rosaceae</taxon>
        <taxon>Amygdaloideae</taxon>
        <taxon>Amygdaleae</taxon>
        <taxon>Prunus</taxon>
    </lineage>
</organism>
<gene>
    <name evidence="1" type="ORF">L3X38_026255</name>
</gene>
<reference evidence="1 2" key="1">
    <citation type="journal article" date="2022" name="G3 (Bethesda)">
        <title>Whole-genome sequence and methylome profiling of the almond [Prunus dulcis (Mill.) D.A. Webb] cultivar 'Nonpareil'.</title>
        <authorList>
            <person name="D'Amico-Willman K.M."/>
            <person name="Ouma W.Z."/>
            <person name="Meulia T."/>
            <person name="Sideli G.M."/>
            <person name="Gradziel T.M."/>
            <person name="Fresnedo-Ramirez J."/>
        </authorList>
    </citation>
    <scope>NUCLEOTIDE SEQUENCE [LARGE SCALE GENOMIC DNA]</scope>
    <source>
        <strain evidence="1">Clone GOH B32 T37-40</strain>
    </source>
</reference>
<name>A0AAD4W5U6_PRUDU</name>
<evidence type="ECO:0000313" key="1">
    <source>
        <dbReference type="EMBL" id="KAI5336121.1"/>
    </source>
</evidence>
<sequence>MTLLTSIHGASTKGIIDWFNGAVISKQRLGGRRIGFCKRLRVDGGEVAEIMREGSGYGWFLEGRRRSLAAIGEEEKTLAEKTTLFGFSKEDDARWV</sequence>
<accession>A0AAD4W5U6</accession>
<proteinExistence type="predicted"/>